<gene>
    <name evidence="1" type="ORF">PGLA2088_LOCUS45877</name>
</gene>
<dbReference type="EMBL" id="CAJNNW010035935">
    <property type="protein sequence ID" value="CAE8730968.1"/>
    <property type="molecule type" value="Genomic_DNA"/>
</dbReference>
<evidence type="ECO:0000313" key="1">
    <source>
        <dbReference type="EMBL" id="CAE8730968.1"/>
    </source>
</evidence>
<sequence length="333" mass="36874">MSRSSWKARTTSLWLSVLLISFGLGTFIGTGGRSEAWTGRPPLSKLRRQALDGKSATSPCSLADKVSVVIVTSPVGSHPSTQLVEGVISSFDLVAGLSDCPLLVVADGVKVRPGAPRWNQGKVDEQALERYLDYIKSLRTLYAAVQEPQGRPGRALGSTTAVLGPLGRRVNFGHALLEGLKHVETEFVLVVQHDRVFAEPFDLEDALAFFDEYPDKLRYLGFQTSDYQTVVQSKHGKWASCDRPLPASTPGLIPLLMWYDSTHICRTKQYAQLIEKEVKPGEFIESSYGCRLLDQIKSAGRPDAFLDFDFHMDNFGLFLYHDPKIRSKAPMAQ</sequence>
<proteinExistence type="predicted"/>
<reference evidence="1" key="1">
    <citation type="submission" date="2021-02" db="EMBL/GenBank/DDBJ databases">
        <authorList>
            <person name="Dougan E. K."/>
            <person name="Rhodes N."/>
            <person name="Thang M."/>
            <person name="Chan C."/>
        </authorList>
    </citation>
    <scope>NUCLEOTIDE SEQUENCE</scope>
</reference>
<comment type="caution">
    <text evidence="1">The sequence shown here is derived from an EMBL/GenBank/DDBJ whole genome shotgun (WGS) entry which is preliminary data.</text>
</comment>
<feature type="non-terminal residue" evidence="1">
    <location>
        <position position="1"/>
    </location>
</feature>
<dbReference type="Proteomes" id="UP000626109">
    <property type="component" value="Unassembled WGS sequence"/>
</dbReference>
<dbReference type="InterPro" id="IPR029044">
    <property type="entry name" value="Nucleotide-diphossugar_trans"/>
</dbReference>
<protein>
    <submittedName>
        <fullName evidence="1">Uncharacterized protein</fullName>
    </submittedName>
</protein>
<name>A0A813LJV0_POLGL</name>
<organism evidence="1 2">
    <name type="scientific">Polarella glacialis</name>
    <name type="common">Dinoflagellate</name>
    <dbReference type="NCBI Taxonomy" id="89957"/>
    <lineage>
        <taxon>Eukaryota</taxon>
        <taxon>Sar</taxon>
        <taxon>Alveolata</taxon>
        <taxon>Dinophyceae</taxon>
        <taxon>Suessiales</taxon>
        <taxon>Suessiaceae</taxon>
        <taxon>Polarella</taxon>
    </lineage>
</organism>
<dbReference type="SUPFAM" id="SSF53448">
    <property type="entry name" value="Nucleotide-diphospho-sugar transferases"/>
    <property type="match status" value="1"/>
</dbReference>
<dbReference type="AlphaFoldDB" id="A0A813LJV0"/>
<accession>A0A813LJV0</accession>
<evidence type="ECO:0000313" key="2">
    <source>
        <dbReference type="Proteomes" id="UP000626109"/>
    </source>
</evidence>